<dbReference type="PANTHER" id="PTHR12532">
    <property type="entry name" value="TRANSLATIONAL ACTIVATOR OF CYTOCHROME C OXIDASE 1"/>
    <property type="match status" value="1"/>
</dbReference>
<reference evidence="5 6" key="1">
    <citation type="submission" date="2016-07" db="EMBL/GenBank/DDBJ databases">
        <title>Pervasive Adenine N6-methylation of Active Genes in Fungi.</title>
        <authorList>
            <consortium name="DOE Joint Genome Institute"/>
            <person name="Mondo S.J."/>
            <person name="Dannebaum R.O."/>
            <person name="Kuo R.C."/>
            <person name="Labutti K."/>
            <person name="Haridas S."/>
            <person name="Kuo A."/>
            <person name="Salamov A."/>
            <person name="Ahrendt S.R."/>
            <person name="Lipzen A."/>
            <person name="Sullivan W."/>
            <person name="Andreopoulos W.B."/>
            <person name="Clum A."/>
            <person name="Lindquist E."/>
            <person name="Daum C."/>
            <person name="Ramamoorthy G.K."/>
            <person name="Gryganskyi A."/>
            <person name="Culley D."/>
            <person name="Magnuson J.K."/>
            <person name="James T.Y."/>
            <person name="O'Malley M.A."/>
            <person name="Stajich J.E."/>
            <person name="Spatafora J.W."/>
            <person name="Visel A."/>
            <person name="Grigoriev I.V."/>
        </authorList>
    </citation>
    <scope>NUCLEOTIDE SEQUENCE [LARGE SCALE GENOMIC DNA]</scope>
    <source>
        <strain evidence="5 6">ATCC 12442</strain>
    </source>
</reference>
<dbReference type="STRING" id="61395.A0A1Y1WNE0"/>
<feature type="domain" description="TACO1/YebC-like second and third" evidence="3">
    <location>
        <begin position="117"/>
        <end position="272"/>
    </location>
</feature>
<dbReference type="Gene3D" id="3.30.70.980">
    <property type="match status" value="2"/>
</dbReference>
<dbReference type="PANTHER" id="PTHR12532:SF0">
    <property type="entry name" value="TRANSLATIONAL ACTIVATOR OF CYTOCHROME C OXIDASE 1"/>
    <property type="match status" value="1"/>
</dbReference>
<dbReference type="Pfam" id="PF01709">
    <property type="entry name" value="Transcrip_reg"/>
    <property type="match status" value="1"/>
</dbReference>
<protein>
    <submittedName>
        <fullName evidence="5">DUF28-domain-containing protein</fullName>
    </submittedName>
</protein>
<evidence type="ECO:0000313" key="5">
    <source>
        <dbReference type="EMBL" id="ORX74624.1"/>
    </source>
</evidence>
<proteinExistence type="inferred from homology"/>
<dbReference type="SUPFAM" id="SSF75625">
    <property type="entry name" value="YebC-like"/>
    <property type="match status" value="1"/>
</dbReference>
<comment type="similarity">
    <text evidence="2">Belongs to the TACO1 family.</text>
</comment>
<dbReference type="InterPro" id="IPR029072">
    <property type="entry name" value="YebC-like"/>
</dbReference>
<dbReference type="EMBL" id="MCFD01000001">
    <property type="protein sequence ID" value="ORX74624.1"/>
    <property type="molecule type" value="Genomic_DNA"/>
</dbReference>
<comment type="subcellular location">
    <subcellularLocation>
        <location evidence="1">Mitochondrion</location>
    </subcellularLocation>
</comment>
<accession>A0A1Y1WNE0</accession>
<comment type="caution">
    <text evidence="5">The sequence shown here is derived from an EMBL/GenBank/DDBJ whole genome shotgun (WGS) entry which is preliminary data.</text>
</comment>
<dbReference type="InterPro" id="IPR026564">
    <property type="entry name" value="Transcrip_reg_TACO1-like_dom3"/>
</dbReference>
<dbReference type="Pfam" id="PF20772">
    <property type="entry name" value="TACO1_YebC_N"/>
    <property type="match status" value="1"/>
</dbReference>
<dbReference type="NCBIfam" id="NF009044">
    <property type="entry name" value="PRK12378.1"/>
    <property type="match status" value="1"/>
</dbReference>
<dbReference type="HAMAP" id="MF_00693">
    <property type="entry name" value="Transcrip_reg_TACO1"/>
    <property type="match status" value="1"/>
</dbReference>
<dbReference type="GO" id="GO:0005739">
    <property type="term" value="C:mitochondrion"/>
    <property type="evidence" value="ECO:0007669"/>
    <property type="project" value="UniProtKB-SubCell"/>
</dbReference>
<dbReference type="Proteomes" id="UP000193922">
    <property type="component" value="Unassembled WGS sequence"/>
</dbReference>
<evidence type="ECO:0000313" key="6">
    <source>
        <dbReference type="Proteomes" id="UP000193922"/>
    </source>
</evidence>
<dbReference type="OrthoDB" id="2017544at2759"/>
<dbReference type="AlphaFoldDB" id="A0A1Y1WNE0"/>
<keyword evidence="6" id="KW-1185">Reference proteome</keyword>
<dbReference type="FunFam" id="1.10.10.200:FF:000002">
    <property type="entry name" value="Probable transcriptional regulatory protein CLM62_37755"/>
    <property type="match status" value="1"/>
</dbReference>
<name>A0A1Y1WNE0_9FUNG</name>
<dbReference type="NCBIfam" id="TIGR01033">
    <property type="entry name" value="YebC/PmpR family DNA-binding transcriptional regulator"/>
    <property type="match status" value="1"/>
</dbReference>
<dbReference type="InterPro" id="IPR048300">
    <property type="entry name" value="TACO1_YebC-like_2nd/3rd_dom"/>
</dbReference>
<dbReference type="InterPro" id="IPR049083">
    <property type="entry name" value="TACO1_YebC_N"/>
</dbReference>
<organism evidence="5 6">
    <name type="scientific">Linderina pennispora</name>
    <dbReference type="NCBI Taxonomy" id="61395"/>
    <lineage>
        <taxon>Eukaryota</taxon>
        <taxon>Fungi</taxon>
        <taxon>Fungi incertae sedis</taxon>
        <taxon>Zoopagomycota</taxon>
        <taxon>Kickxellomycotina</taxon>
        <taxon>Kickxellomycetes</taxon>
        <taxon>Kickxellales</taxon>
        <taxon>Kickxellaceae</taxon>
        <taxon>Linderina</taxon>
    </lineage>
</organism>
<dbReference type="NCBIfam" id="NF001030">
    <property type="entry name" value="PRK00110.1"/>
    <property type="match status" value="1"/>
</dbReference>
<evidence type="ECO:0000259" key="3">
    <source>
        <dbReference type="Pfam" id="PF01709"/>
    </source>
</evidence>
<gene>
    <name evidence="5" type="ORF">DL89DRAFT_264444</name>
</gene>
<evidence type="ECO:0000259" key="4">
    <source>
        <dbReference type="Pfam" id="PF20772"/>
    </source>
</evidence>
<feature type="domain" description="TACO1/YebC-like N-terminal" evidence="4">
    <location>
        <begin position="40"/>
        <end position="110"/>
    </location>
</feature>
<sequence>MHLTRASRCAVLAMLRAGRVQPALPACAMLGGQKRFAGHSKWSKIKHSKGAADVKKGTLFANLSKDITAAAKEGGSDPAFNLRLAATMKHAKNVDMPKDTIERAIKRATSKEYSSAEAIVYEGLGPHGTALVIECLTDNKNRTVKAIRNKFNKNGGAMAPVSYMFDRKGLIWFSNGEAEDSLDEMFDKAIEAGAEDIEDLGDGKVEVVCEFSELQTVSKALTGDHKYAVERMEGTYIPNTTVDLSEEQTAEVESAIEDLESLDDVIKVHCNAS</sequence>
<dbReference type="Gene3D" id="1.10.10.200">
    <property type="match status" value="1"/>
</dbReference>
<dbReference type="GeneID" id="63802902"/>
<dbReference type="InterPro" id="IPR017856">
    <property type="entry name" value="Integrase-like_N"/>
</dbReference>
<dbReference type="RefSeq" id="XP_040747835.1">
    <property type="nucleotide sequence ID" value="XM_040886254.1"/>
</dbReference>
<evidence type="ECO:0000256" key="2">
    <source>
        <dbReference type="ARBA" id="ARBA00008724"/>
    </source>
</evidence>
<dbReference type="InterPro" id="IPR002876">
    <property type="entry name" value="Transcrip_reg_TACO1-like"/>
</dbReference>
<evidence type="ECO:0000256" key="1">
    <source>
        <dbReference type="ARBA" id="ARBA00004173"/>
    </source>
</evidence>